<evidence type="ECO:0000256" key="1">
    <source>
        <dbReference type="SAM" id="MobiDB-lite"/>
    </source>
</evidence>
<dbReference type="EMBL" id="JAVRRT010000006">
    <property type="protein sequence ID" value="KAK5171163.1"/>
    <property type="molecule type" value="Genomic_DNA"/>
</dbReference>
<evidence type="ECO:0000313" key="2">
    <source>
        <dbReference type="EMBL" id="KAK5171163.1"/>
    </source>
</evidence>
<keyword evidence="3" id="KW-1185">Reference proteome</keyword>
<sequence length="529" mass="59869">MFSHWLNNVSNNSPPQTVSAKSITTLRRLQGLEGCENFEELRMERVRDGRDRPTTRRGYRVEEAPERPKTTRGYRVEDAPERPTTRRGHRNARTRFPSAVAAGPARCSGRYGSINASEPPGESLGFEYINAETLAQLEGRHLFDPEPARPSRQIERQTPRTSKFSDDSDPPSRRRPSGVFRSVSNSIKGSIRRASSRRPSLRRPSTSSSRPEVSRPTDFRDLDARGVSPDKVHPDRKAIPIIDAQERFLPNPRPSCPRLRGDLRGVFDRPADEVVVGAPGPSSRDTSARQQATDEDKYPSALRRNKFPRSKRPAHLPHPIDTPPPPPVETRRRRVKILGSPDRTTTIGDFINYHSSRSSDEPDRPTEEDLAFPDVRPLQLRSKRKTLNLKADAASQHQASPGLRHSSKASSQQAPRMDEHFPPLADLFDEIDAQIAESSIPQSEKPRVNEETHWLYAILDRSPPQSEGSSGEGGDTEPVVDKFVHRGHTDWRVTSRPDKQSVRSDYRRVAHEERAVESEQARRWYGKRQ</sequence>
<feature type="compositionally biased region" description="Basic and acidic residues" evidence="1">
    <location>
        <begin position="259"/>
        <end position="272"/>
    </location>
</feature>
<feature type="compositionally biased region" description="Basic residues" evidence="1">
    <location>
        <begin position="303"/>
        <end position="315"/>
    </location>
</feature>
<evidence type="ECO:0000313" key="3">
    <source>
        <dbReference type="Proteomes" id="UP001337655"/>
    </source>
</evidence>
<dbReference type="AlphaFoldDB" id="A0AAV9PGM2"/>
<dbReference type="Proteomes" id="UP001337655">
    <property type="component" value="Unassembled WGS sequence"/>
</dbReference>
<feature type="compositionally biased region" description="Basic and acidic residues" evidence="1">
    <location>
        <begin position="143"/>
        <end position="172"/>
    </location>
</feature>
<organism evidence="2 3">
    <name type="scientific">Saxophila tyrrhenica</name>
    <dbReference type="NCBI Taxonomy" id="1690608"/>
    <lineage>
        <taxon>Eukaryota</taxon>
        <taxon>Fungi</taxon>
        <taxon>Dikarya</taxon>
        <taxon>Ascomycota</taxon>
        <taxon>Pezizomycotina</taxon>
        <taxon>Dothideomycetes</taxon>
        <taxon>Dothideomycetidae</taxon>
        <taxon>Mycosphaerellales</taxon>
        <taxon>Extremaceae</taxon>
        <taxon>Saxophila</taxon>
    </lineage>
</organism>
<feature type="compositionally biased region" description="Basic residues" evidence="1">
    <location>
        <begin position="190"/>
        <end position="201"/>
    </location>
</feature>
<dbReference type="GeneID" id="89925653"/>
<comment type="caution">
    <text evidence="2">The sequence shown here is derived from an EMBL/GenBank/DDBJ whole genome shotgun (WGS) entry which is preliminary data.</text>
</comment>
<dbReference type="RefSeq" id="XP_064660191.1">
    <property type="nucleotide sequence ID" value="XM_064801561.1"/>
</dbReference>
<name>A0AAV9PGM2_9PEZI</name>
<feature type="region of interest" description="Disordered" evidence="1">
    <location>
        <begin position="63"/>
        <end position="104"/>
    </location>
</feature>
<feature type="region of interest" description="Disordered" evidence="1">
    <location>
        <begin position="458"/>
        <end position="529"/>
    </location>
</feature>
<feature type="compositionally biased region" description="Basic and acidic residues" evidence="1">
    <location>
        <begin position="479"/>
        <end position="522"/>
    </location>
</feature>
<proteinExistence type="predicted"/>
<reference evidence="2 3" key="1">
    <citation type="submission" date="2023-08" db="EMBL/GenBank/DDBJ databases">
        <title>Black Yeasts Isolated from many extreme environments.</title>
        <authorList>
            <person name="Coleine C."/>
            <person name="Stajich J.E."/>
            <person name="Selbmann L."/>
        </authorList>
    </citation>
    <scope>NUCLEOTIDE SEQUENCE [LARGE SCALE GENOMIC DNA]</scope>
    <source>
        <strain evidence="2 3">CCFEE 5935</strain>
    </source>
</reference>
<feature type="compositionally biased region" description="Basic and acidic residues" evidence="1">
    <location>
        <begin position="63"/>
        <end position="84"/>
    </location>
</feature>
<feature type="region of interest" description="Disordered" evidence="1">
    <location>
        <begin position="143"/>
        <end position="419"/>
    </location>
</feature>
<gene>
    <name evidence="2" type="ORF">LTR77_004307</name>
</gene>
<accession>A0AAV9PGM2</accession>
<feature type="compositionally biased region" description="Low complexity" evidence="1">
    <location>
        <begin position="202"/>
        <end position="211"/>
    </location>
</feature>
<protein>
    <submittedName>
        <fullName evidence="2">Uncharacterized protein</fullName>
    </submittedName>
</protein>
<feature type="compositionally biased region" description="Basic and acidic residues" evidence="1">
    <location>
        <begin position="357"/>
        <end position="367"/>
    </location>
</feature>
<feature type="compositionally biased region" description="Basic and acidic residues" evidence="1">
    <location>
        <begin position="212"/>
        <end position="238"/>
    </location>
</feature>